<protein>
    <submittedName>
        <fullName evidence="8">ABC transporter ATP-binding protein</fullName>
    </submittedName>
</protein>
<evidence type="ECO:0000259" key="7">
    <source>
        <dbReference type="PROSITE" id="PS50893"/>
    </source>
</evidence>
<evidence type="ECO:0000256" key="3">
    <source>
        <dbReference type="ARBA" id="ARBA00022741"/>
    </source>
</evidence>
<dbReference type="PIRSF" id="PIRSF039137">
    <property type="entry name" value="ABC_branched_ATPase"/>
    <property type="match status" value="1"/>
</dbReference>
<keyword evidence="4 8" id="KW-0067">ATP-binding</keyword>
<evidence type="ECO:0000256" key="6">
    <source>
        <dbReference type="SAM" id="MobiDB-lite"/>
    </source>
</evidence>
<keyword evidence="3" id="KW-0547">Nucleotide-binding</keyword>
<keyword evidence="5" id="KW-0029">Amino-acid transport</keyword>
<dbReference type="Gene3D" id="3.40.50.300">
    <property type="entry name" value="P-loop containing nucleotide triphosphate hydrolases"/>
    <property type="match status" value="1"/>
</dbReference>
<evidence type="ECO:0000256" key="2">
    <source>
        <dbReference type="ARBA" id="ARBA00022448"/>
    </source>
</evidence>
<dbReference type="EMBL" id="CP042430">
    <property type="protein sequence ID" value="QEC49611.1"/>
    <property type="molecule type" value="Genomic_DNA"/>
</dbReference>
<dbReference type="PROSITE" id="PS50893">
    <property type="entry name" value="ABC_TRANSPORTER_2"/>
    <property type="match status" value="1"/>
</dbReference>
<organism evidence="8 9">
    <name type="scientific">Baekduia soli</name>
    <dbReference type="NCBI Taxonomy" id="496014"/>
    <lineage>
        <taxon>Bacteria</taxon>
        <taxon>Bacillati</taxon>
        <taxon>Actinomycetota</taxon>
        <taxon>Thermoleophilia</taxon>
        <taxon>Solirubrobacterales</taxon>
        <taxon>Baekduiaceae</taxon>
        <taxon>Baekduia</taxon>
    </lineage>
</organism>
<feature type="region of interest" description="Disordered" evidence="6">
    <location>
        <begin position="1"/>
        <end position="20"/>
    </location>
</feature>
<dbReference type="OrthoDB" id="9776369at2"/>
<evidence type="ECO:0000313" key="8">
    <source>
        <dbReference type="EMBL" id="QEC49611.1"/>
    </source>
</evidence>
<dbReference type="InterPro" id="IPR030660">
    <property type="entry name" value="ABC_branched_ATPase_LivF/BraG"/>
</dbReference>
<evidence type="ECO:0000256" key="1">
    <source>
        <dbReference type="ARBA" id="ARBA00005417"/>
    </source>
</evidence>
<dbReference type="InterPro" id="IPR027417">
    <property type="entry name" value="P-loop_NTPase"/>
</dbReference>
<dbReference type="InterPro" id="IPR017871">
    <property type="entry name" value="ABC_transporter-like_CS"/>
</dbReference>
<evidence type="ECO:0000313" key="9">
    <source>
        <dbReference type="Proteomes" id="UP000321805"/>
    </source>
</evidence>
<dbReference type="CDD" id="cd03224">
    <property type="entry name" value="ABC_TM1139_LivF_branched"/>
    <property type="match status" value="1"/>
</dbReference>
<reference evidence="8 9" key="1">
    <citation type="journal article" date="2018" name="J. Microbiol.">
        <title>Baekduia soli gen. nov., sp. nov., a novel bacterium isolated from the soil of Baekdu Mountain and proposal of a novel family name, Baekduiaceae fam. nov.</title>
        <authorList>
            <person name="An D.S."/>
            <person name="Siddiqi M.Z."/>
            <person name="Kim K.H."/>
            <person name="Yu H.S."/>
            <person name="Im W.T."/>
        </authorList>
    </citation>
    <scope>NUCLEOTIDE SEQUENCE [LARGE SCALE GENOMIC DNA]</scope>
    <source>
        <strain evidence="8 9">BR7-21</strain>
    </source>
</reference>
<dbReference type="SMART" id="SM00382">
    <property type="entry name" value="AAA"/>
    <property type="match status" value="1"/>
</dbReference>
<keyword evidence="9" id="KW-1185">Reference proteome</keyword>
<dbReference type="GO" id="GO:0016887">
    <property type="term" value="F:ATP hydrolysis activity"/>
    <property type="evidence" value="ECO:0007669"/>
    <property type="project" value="InterPro"/>
</dbReference>
<dbReference type="InterPro" id="IPR003593">
    <property type="entry name" value="AAA+_ATPase"/>
</dbReference>
<proteinExistence type="inferred from homology"/>
<gene>
    <name evidence="8" type="ORF">FSW04_19900</name>
</gene>
<feature type="compositionally biased region" description="Pro residues" evidence="6">
    <location>
        <begin position="1"/>
        <end position="12"/>
    </location>
</feature>
<dbReference type="SUPFAM" id="SSF52540">
    <property type="entry name" value="P-loop containing nucleoside triphosphate hydrolases"/>
    <property type="match status" value="1"/>
</dbReference>
<dbReference type="PANTHER" id="PTHR43820:SF4">
    <property type="entry name" value="HIGH-AFFINITY BRANCHED-CHAIN AMINO ACID TRANSPORT ATP-BINDING PROTEIN LIVF"/>
    <property type="match status" value="1"/>
</dbReference>
<dbReference type="RefSeq" id="WP_146921976.1">
    <property type="nucleotide sequence ID" value="NZ_CP042430.1"/>
</dbReference>
<dbReference type="Pfam" id="PF00005">
    <property type="entry name" value="ABC_tran"/>
    <property type="match status" value="1"/>
</dbReference>
<dbReference type="GO" id="GO:0015658">
    <property type="term" value="F:branched-chain amino acid transmembrane transporter activity"/>
    <property type="evidence" value="ECO:0007669"/>
    <property type="project" value="InterPro"/>
</dbReference>
<name>A0A5B8UAH4_9ACTN</name>
<sequence length="257" mass="27634">MSTPETPDPGTGPAPAATATAEPVLRVDDIQTFYGAIQALKGISLDVFEGEIVTLIGSNGAGKTTTLRSISGIVPPKIGKIVFQGRDITGIPGHEVAAMGIAHSPEGRRIFPRMTVLENLEMGAFTRKDHAGIRADIDRVYDLFPRLKEREKQKAGTMSGGEQQMLAMGRALMAQPRLLLLDEPSLGLAPVIVDKIYEIIREINEQGVTILLVEQNANYALDVSTRGYVLETGTVALSDHSAALRDDERVKAAYLGT</sequence>
<evidence type="ECO:0000256" key="4">
    <source>
        <dbReference type="ARBA" id="ARBA00022840"/>
    </source>
</evidence>
<dbReference type="GO" id="GO:0005524">
    <property type="term" value="F:ATP binding"/>
    <property type="evidence" value="ECO:0007669"/>
    <property type="project" value="UniProtKB-KW"/>
</dbReference>
<dbReference type="KEGG" id="bsol:FSW04_19900"/>
<keyword evidence="2" id="KW-0813">Transport</keyword>
<feature type="domain" description="ABC transporter" evidence="7">
    <location>
        <begin position="25"/>
        <end position="257"/>
    </location>
</feature>
<dbReference type="PROSITE" id="PS00211">
    <property type="entry name" value="ABC_TRANSPORTER_1"/>
    <property type="match status" value="1"/>
</dbReference>
<accession>A0A5B8UAH4</accession>
<evidence type="ECO:0000256" key="5">
    <source>
        <dbReference type="ARBA" id="ARBA00022970"/>
    </source>
</evidence>
<dbReference type="PANTHER" id="PTHR43820">
    <property type="entry name" value="HIGH-AFFINITY BRANCHED-CHAIN AMINO ACID TRANSPORT ATP-BINDING PROTEIN LIVF"/>
    <property type="match status" value="1"/>
</dbReference>
<dbReference type="InterPro" id="IPR003439">
    <property type="entry name" value="ABC_transporter-like_ATP-bd"/>
</dbReference>
<dbReference type="AlphaFoldDB" id="A0A5B8UAH4"/>
<comment type="similarity">
    <text evidence="1">Belongs to the ABC transporter superfamily.</text>
</comment>
<dbReference type="Proteomes" id="UP000321805">
    <property type="component" value="Chromosome"/>
</dbReference>
<dbReference type="GO" id="GO:0015807">
    <property type="term" value="P:L-amino acid transport"/>
    <property type="evidence" value="ECO:0007669"/>
    <property type="project" value="TreeGrafter"/>
</dbReference>
<dbReference type="InterPro" id="IPR052156">
    <property type="entry name" value="BCAA_Transport_ATP-bd_LivF"/>
</dbReference>